<dbReference type="Gene3D" id="3.30.70.1230">
    <property type="entry name" value="Nucleotide cyclase"/>
    <property type="match status" value="1"/>
</dbReference>
<dbReference type="Pfam" id="PF00211">
    <property type="entry name" value="Guanylate_cyc"/>
    <property type="match status" value="1"/>
</dbReference>
<dbReference type="SMART" id="SM00044">
    <property type="entry name" value="CYCc"/>
    <property type="match status" value="1"/>
</dbReference>
<dbReference type="InterPro" id="IPR013761">
    <property type="entry name" value="SAM/pointed_sf"/>
</dbReference>
<dbReference type="Gene3D" id="1.10.150.50">
    <property type="entry name" value="Transcription Factor, Ets-1"/>
    <property type="match status" value="1"/>
</dbReference>
<dbReference type="AlphaFoldDB" id="A0A936YQ02"/>
<accession>A0A936YQ02</accession>
<gene>
    <name evidence="4" type="ORF">JJB09_21510</name>
</gene>
<dbReference type="Gene3D" id="1.25.40.10">
    <property type="entry name" value="Tetratricopeptide repeat domain"/>
    <property type="match status" value="1"/>
</dbReference>
<evidence type="ECO:0000256" key="1">
    <source>
        <dbReference type="ARBA" id="ARBA00022741"/>
    </source>
</evidence>
<sequence>MSHLAPIFRENAIDIDVINDLSAEDLVEMGLSLGDRKRILKAIGVSPTKAPDPGAIAPAAADQPFAAERRQITVVFCDLVGSSRLIASLDPEESREIIRTYRGIVAASITTLDGYVAQYLGDGVLAYFGWPTAHENSAIRAATAALNAAGAVAGYKPEHASQLSVRIGIATGLAVIGASESNPETEDFTAVGDVVNIAARLQQLAEPGSVMIAESTRSLLGSHFRVTEIGERELKGVGRINVFQVTEPDGQSGPPTVPSPTRAPTLLGREGEFQQVMLRWKQAQRASGQAVLVTGEAGIGKSHLTGALVQAIAETGAFVTRYFCSPFQMSAALHPIIQELRATAGISIGEEPSSSLARLEKLVVGEGGEPSECMAYLARLLSLPTEKFPEPEGVTPMIRKARTFAALTALISARTRRSPVLIVFEDAHWIDPTTLEFIDQLIASSRALPVMVVINGRLDFHPPWSGWVNFTSIPLQRLQDDQVKAVIERVSRGHPLPDVIAQRIAERSDGIPLFVEELTKAVIESGQTTEIGGLLELENPTAASSVPFSLRDTLMARLDRHPEAREIAQVAACIGRECDYEILSAVVGKNSDKLDEALAKLSKSEILFEEGEPPQSTYTFKHALVQEAARESLLNSRKRQIHLQIANFLETQRQDIVQARPELMAHHFTEAQVYEQAIAYRQKAANLALASSGNLEAIGELKAALELITLLPPSEARDRAELDILITQAIPYTLTKGYAAPEVETVYRRAMETCSRLAENTQSFAVIYGFWRFYLLRADYENALNLSEQLVRMASDSGDLAETVTCNRAAGATRFYTGRFGDALDHLGQTARIEPASDLRKAILAYDVVDPWVVNHAYSGLVMWIAGRPEEACQESDLAISLAREVNHPFTLALALCFAQWTYQFCGNSERVKELASEALALSDRYGFTFWTGWAEILLASAETGSDEAETRRRMRAGLATWQSTGSELGLSYFQCLLAEHSSGTDAQSLLDAAEHFAHERDEMFWLPEIHRLRGRLALGEDLVGGAVQAESSFRTALAQADALGAKSLALRTALDLARLLERRGDRSAASEALTQRIAPFAGAGSFADLDAARAALARAEQGRSLFEDEDAT</sequence>
<dbReference type="GO" id="GO:0005737">
    <property type="term" value="C:cytoplasm"/>
    <property type="evidence" value="ECO:0007669"/>
    <property type="project" value="TreeGrafter"/>
</dbReference>
<dbReference type="GO" id="GO:0009190">
    <property type="term" value="P:cyclic nucleotide biosynthetic process"/>
    <property type="evidence" value="ECO:0007669"/>
    <property type="project" value="InterPro"/>
</dbReference>
<dbReference type="InterPro" id="IPR029787">
    <property type="entry name" value="Nucleotide_cyclase"/>
</dbReference>
<dbReference type="Pfam" id="PF13191">
    <property type="entry name" value="AAA_16"/>
    <property type="match status" value="1"/>
</dbReference>
<dbReference type="SUPFAM" id="SSF47769">
    <property type="entry name" value="SAM/Pointed domain"/>
    <property type="match status" value="1"/>
</dbReference>
<dbReference type="Proteomes" id="UP000633219">
    <property type="component" value="Unassembled WGS sequence"/>
</dbReference>
<dbReference type="InterPro" id="IPR011990">
    <property type="entry name" value="TPR-like_helical_dom_sf"/>
</dbReference>
<dbReference type="PANTHER" id="PTHR16305:SF28">
    <property type="entry name" value="GUANYLATE CYCLASE DOMAIN-CONTAINING PROTEIN"/>
    <property type="match status" value="1"/>
</dbReference>
<proteinExistence type="predicted"/>
<dbReference type="InterPro" id="IPR041664">
    <property type="entry name" value="AAA_16"/>
</dbReference>
<keyword evidence="5" id="KW-1185">Reference proteome</keyword>
<dbReference type="InterPro" id="IPR001660">
    <property type="entry name" value="SAM"/>
</dbReference>
<name>A0A936YQ02_9HYPH</name>
<dbReference type="Pfam" id="PF07647">
    <property type="entry name" value="SAM_2"/>
    <property type="match status" value="1"/>
</dbReference>
<keyword evidence="2" id="KW-0067">ATP-binding</keyword>
<dbReference type="CDD" id="cd07302">
    <property type="entry name" value="CHD"/>
    <property type="match status" value="1"/>
</dbReference>
<feature type="domain" description="Guanylate cyclase" evidence="3">
    <location>
        <begin position="73"/>
        <end position="202"/>
    </location>
</feature>
<evidence type="ECO:0000256" key="2">
    <source>
        <dbReference type="ARBA" id="ARBA00022840"/>
    </source>
</evidence>
<dbReference type="InterPro" id="IPR027417">
    <property type="entry name" value="P-loop_NTPase"/>
</dbReference>
<dbReference type="GO" id="GO:0005524">
    <property type="term" value="F:ATP binding"/>
    <property type="evidence" value="ECO:0007669"/>
    <property type="project" value="UniProtKB-KW"/>
</dbReference>
<dbReference type="SUPFAM" id="SSF52540">
    <property type="entry name" value="P-loop containing nucleoside triphosphate hydrolases"/>
    <property type="match status" value="1"/>
</dbReference>
<evidence type="ECO:0000313" key="5">
    <source>
        <dbReference type="Proteomes" id="UP000633219"/>
    </source>
</evidence>
<protein>
    <submittedName>
        <fullName evidence="4">AAA family ATPase</fullName>
    </submittedName>
</protein>
<keyword evidence="1" id="KW-0547">Nucleotide-binding</keyword>
<evidence type="ECO:0000313" key="4">
    <source>
        <dbReference type="EMBL" id="MBL0374593.1"/>
    </source>
</evidence>
<dbReference type="GO" id="GO:0004016">
    <property type="term" value="F:adenylate cyclase activity"/>
    <property type="evidence" value="ECO:0007669"/>
    <property type="project" value="TreeGrafter"/>
</dbReference>
<dbReference type="PROSITE" id="PS50125">
    <property type="entry name" value="GUANYLATE_CYCLASE_2"/>
    <property type="match status" value="1"/>
</dbReference>
<dbReference type="EMBL" id="JAEQNC010000014">
    <property type="protein sequence ID" value="MBL0374593.1"/>
    <property type="molecule type" value="Genomic_DNA"/>
</dbReference>
<dbReference type="CDD" id="cd09487">
    <property type="entry name" value="SAM_superfamily"/>
    <property type="match status" value="1"/>
</dbReference>
<dbReference type="GO" id="GO:0035556">
    <property type="term" value="P:intracellular signal transduction"/>
    <property type="evidence" value="ECO:0007669"/>
    <property type="project" value="InterPro"/>
</dbReference>
<evidence type="ECO:0000259" key="3">
    <source>
        <dbReference type="PROSITE" id="PS50125"/>
    </source>
</evidence>
<reference evidence="4" key="1">
    <citation type="submission" date="2021-01" db="EMBL/GenBank/DDBJ databases">
        <title>Rhizobium sp. strain KVB221 16S ribosomal RNA gene Genome sequencing and assembly.</title>
        <authorList>
            <person name="Kang M."/>
        </authorList>
    </citation>
    <scope>NUCLEOTIDE SEQUENCE</scope>
    <source>
        <strain evidence="4">KVB221</strain>
    </source>
</reference>
<dbReference type="PANTHER" id="PTHR16305">
    <property type="entry name" value="TESTICULAR SOLUBLE ADENYLYL CYCLASE"/>
    <property type="match status" value="1"/>
</dbReference>
<dbReference type="SUPFAM" id="SSF55073">
    <property type="entry name" value="Nucleotide cyclase"/>
    <property type="match status" value="1"/>
</dbReference>
<dbReference type="InterPro" id="IPR001054">
    <property type="entry name" value="A/G_cyclase"/>
</dbReference>
<comment type="caution">
    <text evidence="4">The sequence shown here is derived from an EMBL/GenBank/DDBJ whole genome shotgun (WGS) entry which is preliminary data.</text>
</comment>
<organism evidence="4 5">
    <name type="scientific">Rhizobium setariae</name>
    <dbReference type="NCBI Taxonomy" id="2801340"/>
    <lineage>
        <taxon>Bacteria</taxon>
        <taxon>Pseudomonadati</taxon>
        <taxon>Pseudomonadota</taxon>
        <taxon>Alphaproteobacteria</taxon>
        <taxon>Hyphomicrobiales</taxon>
        <taxon>Rhizobiaceae</taxon>
        <taxon>Rhizobium/Agrobacterium group</taxon>
        <taxon>Rhizobium</taxon>
    </lineage>
</organism>